<feature type="domain" description="Rhodopsin" evidence="7">
    <location>
        <begin position="25"/>
        <end position="239"/>
    </location>
</feature>
<keyword evidence="4 6" id="KW-0472">Membrane</keyword>
<evidence type="ECO:0000256" key="3">
    <source>
        <dbReference type="ARBA" id="ARBA00022989"/>
    </source>
</evidence>
<evidence type="ECO:0000256" key="6">
    <source>
        <dbReference type="SAM" id="Phobius"/>
    </source>
</evidence>
<reference evidence="8 9" key="1">
    <citation type="journal article" date="2025" name="Microbiol. Resour. Announc.">
        <title>Draft genome sequences for Neonectria magnoliae and Neonectria punicea, canker pathogens of Liriodendron tulipifera and Acer saccharum in West Virginia.</title>
        <authorList>
            <person name="Petronek H.M."/>
            <person name="Kasson M.T."/>
            <person name="Metheny A.M."/>
            <person name="Stauder C.M."/>
            <person name="Lovett B."/>
            <person name="Lynch S.C."/>
            <person name="Garnas J.R."/>
            <person name="Kasson L.R."/>
            <person name="Stajich J.E."/>
        </authorList>
    </citation>
    <scope>NUCLEOTIDE SEQUENCE [LARGE SCALE GENOMIC DNA]</scope>
    <source>
        <strain evidence="8 9">NRRL 64651</strain>
    </source>
</reference>
<dbReference type="EMBL" id="JAZAVK010000090">
    <property type="protein sequence ID" value="KAK7424571.1"/>
    <property type="molecule type" value="Genomic_DNA"/>
</dbReference>
<feature type="transmembrane region" description="Helical" evidence="6">
    <location>
        <begin position="108"/>
        <end position="133"/>
    </location>
</feature>
<comment type="caution">
    <text evidence="8">The sequence shown here is derived from an EMBL/GenBank/DDBJ whole genome shotgun (WGS) entry which is preliminary data.</text>
</comment>
<evidence type="ECO:0000313" key="9">
    <source>
        <dbReference type="Proteomes" id="UP001498421"/>
    </source>
</evidence>
<accession>A0ABR1HU85</accession>
<sequence length="250" mass="28335">MSGLAPNTYAALSITLAAAAAALVLRLCARRMTRMPLWYDDYLAVVAFVFATGYSAICLICENHARLPRSRQFLIFFLSLGTIHYRFGQTLEPFDDQRAEYIREKSRLFLYAGGIIYASSIAASKLSILSMYWRLFQFTSARYPILILIVLSSVWYIIRTFMVIFQCIPVQAYWDKSIDDAKCRINGAKFFLGTVLTHSLMDLLILTLPIMEVARMHLPLGQKLAVVGLFAAGSMYVHTPLLGRMHLYDC</sequence>
<feature type="transmembrane region" description="Helical" evidence="6">
    <location>
        <begin position="42"/>
        <end position="61"/>
    </location>
</feature>
<feature type="transmembrane region" description="Helical" evidence="6">
    <location>
        <begin position="220"/>
        <end position="238"/>
    </location>
</feature>
<keyword evidence="2 6" id="KW-0812">Transmembrane</keyword>
<dbReference type="Pfam" id="PF20684">
    <property type="entry name" value="Fung_rhodopsin"/>
    <property type="match status" value="1"/>
</dbReference>
<organism evidence="8 9">
    <name type="scientific">Neonectria magnoliae</name>
    <dbReference type="NCBI Taxonomy" id="2732573"/>
    <lineage>
        <taxon>Eukaryota</taxon>
        <taxon>Fungi</taxon>
        <taxon>Dikarya</taxon>
        <taxon>Ascomycota</taxon>
        <taxon>Pezizomycotina</taxon>
        <taxon>Sordariomycetes</taxon>
        <taxon>Hypocreomycetidae</taxon>
        <taxon>Hypocreales</taxon>
        <taxon>Nectriaceae</taxon>
        <taxon>Neonectria</taxon>
    </lineage>
</organism>
<feature type="transmembrane region" description="Helical" evidence="6">
    <location>
        <begin position="73"/>
        <end position="88"/>
    </location>
</feature>
<comment type="similarity">
    <text evidence="5">Belongs to the SAT4 family.</text>
</comment>
<name>A0ABR1HU85_9HYPO</name>
<evidence type="ECO:0000256" key="1">
    <source>
        <dbReference type="ARBA" id="ARBA00004141"/>
    </source>
</evidence>
<feature type="transmembrane region" description="Helical" evidence="6">
    <location>
        <begin position="188"/>
        <end position="208"/>
    </location>
</feature>
<dbReference type="Proteomes" id="UP001498421">
    <property type="component" value="Unassembled WGS sequence"/>
</dbReference>
<evidence type="ECO:0000256" key="5">
    <source>
        <dbReference type="ARBA" id="ARBA00038359"/>
    </source>
</evidence>
<gene>
    <name evidence="8" type="ORF">QQZ08_008581</name>
</gene>
<keyword evidence="3 6" id="KW-1133">Transmembrane helix</keyword>
<dbReference type="InterPro" id="IPR049326">
    <property type="entry name" value="Rhodopsin_dom_fungi"/>
</dbReference>
<comment type="subcellular location">
    <subcellularLocation>
        <location evidence="1">Membrane</location>
        <topology evidence="1">Multi-pass membrane protein</topology>
    </subcellularLocation>
</comment>
<evidence type="ECO:0000256" key="4">
    <source>
        <dbReference type="ARBA" id="ARBA00023136"/>
    </source>
</evidence>
<keyword evidence="9" id="KW-1185">Reference proteome</keyword>
<dbReference type="PANTHER" id="PTHR33048">
    <property type="entry name" value="PTH11-LIKE INTEGRAL MEMBRANE PROTEIN (AFU_ORTHOLOGUE AFUA_5G11245)"/>
    <property type="match status" value="1"/>
</dbReference>
<protein>
    <recommendedName>
        <fullName evidence="7">Rhodopsin domain-containing protein</fullName>
    </recommendedName>
</protein>
<evidence type="ECO:0000259" key="7">
    <source>
        <dbReference type="Pfam" id="PF20684"/>
    </source>
</evidence>
<dbReference type="InterPro" id="IPR052337">
    <property type="entry name" value="SAT4-like"/>
</dbReference>
<feature type="transmembrane region" description="Helical" evidence="6">
    <location>
        <begin position="145"/>
        <end position="168"/>
    </location>
</feature>
<dbReference type="PANTHER" id="PTHR33048:SF47">
    <property type="entry name" value="INTEGRAL MEMBRANE PROTEIN-RELATED"/>
    <property type="match status" value="1"/>
</dbReference>
<evidence type="ECO:0000313" key="8">
    <source>
        <dbReference type="EMBL" id="KAK7424571.1"/>
    </source>
</evidence>
<evidence type="ECO:0000256" key="2">
    <source>
        <dbReference type="ARBA" id="ARBA00022692"/>
    </source>
</evidence>
<proteinExistence type="inferred from homology"/>